<dbReference type="CDD" id="cd14702">
    <property type="entry name" value="bZIP_plant_GBF1"/>
    <property type="match status" value="1"/>
</dbReference>
<keyword evidence="2" id="KW-0805">Transcription regulation</keyword>
<dbReference type="InterPro" id="IPR046347">
    <property type="entry name" value="bZIP_sf"/>
</dbReference>
<sequence>MASSSGNSSISTRFCGSEEDLQQLMDQRKRKRKQSNRESARRSRMRKQKHLDDLVTEVERLRKENNEILNGVKITTQKFLNLEVENSILRVQMSELNKRLQSLNHMLSFFNNNNNITTSTNTIATTTFGSEFYHDNNFVMNNNHHHINNMVYLNQPIMASSNHMFEW</sequence>
<keyword evidence="3" id="KW-0238">DNA-binding</keyword>
<comment type="caution">
    <text evidence="8">The sequence shown here is derived from an EMBL/GenBank/DDBJ whole genome shotgun (WGS) entry which is preliminary data.</text>
</comment>
<evidence type="ECO:0000259" key="7">
    <source>
        <dbReference type="PROSITE" id="PS50217"/>
    </source>
</evidence>
<dbReference type="EMBL" id="JASCZI010241671">
    <property type="protein sequence ID" value="MED6204236.1"/>
    <property type="molecule type" value="Genomic_DNA"/>
</dbReference>
<keyword evidence="4" id="KW-0804">Transcription</keyword>
<organism evidence="8 9">
    <name type="scientific">Stylosanthes scabra</name>
    <dbReference type="NCBI Taxonomy" id="79078"/>
    <lineage>
        <taxon>Eukaryota</taxon>
        <taxon>Viridiplantae</taxon>
        <taxon>Streptophyta</taxon>
        <taxon>Embryophyta</taxon>
        <taxon>Tracheophyta</taxon>
        <taxon>Spermatophyta</taxon>
        <taxon>Magnoliopsida</taxon>
        <taxon>eudicotyledons</taxon>
        <taxon>Gunneridae</taxon>
        <taxon>Pentapetalae</taxon>
        <taxon>rosids</taxon>
        <taxon>fabids</taxon>
        <taxon>Fabales</taxon>
        <taxon>Fabaceae</taxon>
        <taxon>Papilionoideae</taxon>
        <taxon>50 kb inversion clade</taxon>
        <taxon>dalbergioids sensu lato</taxon>
        <taxon>Dalbergieae</taxon>
        <taxon>Pterocarpus clade</taxon>
        <taxon>Stylosanthes</taxon>
    </lineage>
</organism>
<dbReference type="Pfam" id="PF00170">
    <property type="entry name" value="bZIP_1"/>
    <property type="match status" value="1"/>
</dbReference>
<evidence type="ECO:0000256" key="3">
    <source>
        <dbReference type="ARBA" id="ARBA00023125"/>
    </source>
</evidence>
<dbReference type="PROSITE" id="PS00036">
    <property type="entry name" value="BZIP_BASIC"/>
    <property type="match status" value="1"/>
</dbReference>
<evidence type="ECO:0000256" key="4">
    <source>
        <dbReference type="ARBA" id="ARBA00023163"/>
    </source>
</evidence>
<dbReference type="SUPFAM" id="SSF57959">
    <property type="entry name" value="Leucine zipper domain"/>
    <property type="match status" value="1"/>
</dbReference>
<dbReference type="Proteomes" id="UP001341840">
    <property type="component" value="Unassembled WGS sequence"/>
</dbReference>
<evidence type="ECO:0000256" key="2">
    <source>
        <dbReference type="ARBA" id="ARBA00023015"/>
    </source>
</evidence>
<evidence type="ECO:0000313" key="9">
    <source>
        <dbReference type="Proteomes" id="UP001341840"/>
    </source>
</evidence>
<dbReference type="InterPro" id="IPR045314">
    <property type="entry name" value="bZIP_plant_GBF1"/>
</dbReference>
<dbReference type="PANTHER" id="PTHR45764">
    <property type="entry name" value="BZIP TRANSCRIPTION FACTOR 44"/>
    <property type="match status" value="1"/>
</dbReference>
<gene>
    <name evidence="8" type="primary">BZIP44</name>
    <name evidence="8" type="ORF">PIB30_007348</name>
</gene>
<evidence type="ECO:0000256" key="6">
    <source>
        <dbReference type="SAM" id="MobiDB-lite"/>
    </source>
</evidence>
<dbReference type="PANTHER" id="PTHR45764:SF38">
    <property type="entry name" value="BZIP TRANSCRIPTION FACTOR 44"/>
    <property type="match status" value="1"/>
</dbReference>
<keyword evidence="9" id="KW-1185">Reference proteome</keyword>
<accession>A0ABU6Y3X0</accession>
<dbReference type="PROSITE" id="PS50217">
    <property type="entry name" value="BZIP"/>
    <property type="match status" value="1"/>
</dbReference>
<reference evidence="8 9" key="1">
    <citation type="journal article" date="2023" name="Plants (Basel)">
        <title>Bridging the Gap: Combining Genomics and Transcriptomics Approaches to Understand Stylosanthes scabra, an Orphan Legume from the Brazilian Caatinga.</title>
        <authorList>
            <person name="Ferreira-Neto J.R.C."/>
            <person name="da Silva M.D."/>
            <person name="Binneck E."/>
            <person name="de Melo N.F."/>
            <person name="da Silva R.H."/>
            <person name="de Melo A.L.T.M."/>
            <person name="Pandolfi V."/>
            <person name="Bustamante F.O."/>
            <person name="Brasileiro-Vidal A.C."/>
            <person name="Benko-Iseppon A.M."/>
        </authorList>
    </citation>
    <scope>NUCLEOTIDE SEQUENCE [LARGE SCALE GENOMIC DNA]</scope>
    <source>
        <tissue evidence="8">Leaves</tissue>
    </source>
</reference>
<evidence type="ECO:0000256" key="1">
    <source>
        <dbReference type="ARBA" id="ARBA00004123"/>
    </source>
</evidence>
<keyword evidence="5" id="KW-0539">Nucleus</keyword>
<evidence type="ECO:0000313" key="8">
    <source>
        <dbReference type="EMBL" id="MED6204236.1"/>
    </source>
</evidence>
<name>A0ABU6Y3X0_9FABA</name>
<proteinExistence type="predicted"/>
<feature type="domain" description="BZIP" evidence="7">
    <location>
        <begin position="26"/>
        <end position="89"/>
    </location>
</feature>
<dbReference type="Gene3D" id="1.20.5.170">
    <property type="match status" value="1"/>
</dbReference>
<protein>
    <submittedName>
        <fullName evidence="8">BZIP transcription factor 44</fullName>
    </submittedName>
</protein>
<dbReference type="SMART" id="SM00338">
    <property type="entry name" value="BRLZ"/>
    <property type="match status" value="1"/>
</dbReference>
<dbReference type="InterPro" id="IPR004827">
    <property type="entry name" value="bZIP"/>
</dbReference>
<feature type="region of interest" description="Disordered" evidence="6">
    <location>
        <begin position="25"/>
        <end position="51"/>
    </location>
</feature>
<evidence type="ECO:0000256" key="5">
    <source>
        <dbReference type="ARBA" id="ARBA00023242"/>
    </source>
</evidence>
<comment type="subcellular location">
    <subcellularLocation>
        <location evidence="1">Nucleus</location>
    </subcellularLocation>
</comment>